<evidence type="ECO:0000313" key="3">
    <source>
        <dbReference type="Proteomes" id="UP000267606"/>
    </source>
</evidence>
<proteinExistence type="predicted"/>
<reference evidence="4" key="1">
    <citation type="submission" date="2016-06" db="UniProtKB">
        <authorList>
            <consortium name="WormBaseParasite"/>
        </authorList>
    </citation>
    <scope>IDENTIFICATION</scope>
</reference>
<name>A0A183HR78_9BILA</name>
<protein>
    <submittedName>
        <fullName evidence="4">Col_cuticle_N domain-containing protein</fullName>
    </submittedName>
</protein>
<gene>
    <name evidence="2" type="ORF">OFLC_LOCUS9990</name>
</gene>
<keyword evidence="1" id="KW-0812">Transmembrane</keyword>
<sequence>MRKIRNSGHHCMQRLVVPISILFVFLSIMVLIY</sequence>
<dbReference type="WBParaSite" id="OFLC_0000998901-mRNA-1">
    <property type="protein sequence ID" value="OFLC_0000998901-mRNA-1"/>
    <property type="gene ID" value="OFLC_0000998901"/>
</dbReference>
<feature type="transmembrane region" description="Helical" evidence="1">
    <location>
        <begin position="12"/>
        <end position="32"/>
    </location>
</feature>
<keyword evidence="3" id="KW-1185">Reference proteome</keyword>
<keyword evidence="1" id="KW-0472">Membrane</keyword>
<evidence type="ECO:0000256" key="1">
    <source>
        <dbReference type="SAM" id="Phobius"/>
    </source>
</evidence>
<organism evidence="4">
    <name type="scientific">Onchocerca flexuosa</name>
    <dbReference type="NCBI Taxonomy" id="387005"/>
    <lineage>
        <taxon>Eukaryota</taxon>
        <taxon>Metazoa</taxon>
        <taxon>Ecdysozoa</taxon>
        <taxon>Nematoda</taxon>
        <taxon>Chromadorea</taxon>
        <taxon>Rhabditida</taxon>
        <taxon>Spirurina</taxon>
        <taxon>Spiruromorpha</taxon>
        <taxon>Filarioidea</taxon>
        <taxon>Onchocercidae</taxon>
        <taxon>Onchocerca</taxon>
    </lineage>
</organism>
<dbReference type="AlphaFoldDB" id="A0A183HR78"/>
<keyword evidence="1" id="KW-1133">Transmembrane helix</keyword>
<dbReference type="EMBL" id="UZAJ01012843">
    <property type="protein sequence ID" value="VDO64958.1"/>
    <property type="molecule type" value="Genomic_DNA"/>
</dbReference>
<evidence type="ECO:0000313" key="4">
    <source>
        <dbReference type="WBParaSite" id="OFLC_0000998901-mRNA-1"/>
    </source>
</evidence>
<evidence type="ECO:0000313" key="2">
    <source>
        <dbReference type="EMBL" id="VDO64958.1"/>
    </source>
</evidence>
<accession>A0A183HR78</accession>
<reference evidence="2 3" key="2">
    <citation type="submission" date="2018-11" db="EMBL/GenBank/DDBJ databases">
        <authorList>
            <consortium name="Pathogen Informatics"/>
        </authorList>
    </citation>
    <scope>NUCLEOTIDE SEQUENCE [LARGE SCALE GENOMIC DNA]</scope>
</reference>
<dbReference type="Proteomes" id="UP000267606">
    <property type="component" value="Unassembled WGS sequence"/>
</dbReference>